<proteinExistence type="inferred from homology"/>
<evidence type="ECO:0000313" key="5">
    <source>
        <dbReference type="EMBL" id="AWM76865.1"/>
    </source>
</evidence>
<dbReference type="KEGG" id="phb:HYN04_03270"/>
<dbReference type="InterPro" id="IPR011766">
    <property type="entry name" value="TPP_enzyme_TPP-bd"/>
</dbReference>
<dbReference type="Proteomes" id="UP000247763">
    <property type="component" value="Chromosome"/>
</dbReference>
<dbReference type="CDD" id="cd02002">
    <property type="entry name" value="TPP_BFDC"/>
    <property type="match status" value="1"/>
</dbReference>
<feature type="domain" description="Thiamine pyrophosphate enzyme N-terminal TPP-binding" evidence="4">
    <location>
        <begin position="1"/>
        <end position="106"/>
    </location>
</feature>
<dbReference type="InterPro" id="IPR029035">
    <property type="entry name" value="DHS-like_NAD/FAD-binding_dom"/>
</dbReference>
<dbReference type="GO" id="GO:0030976">
    <property type="term" value="F:thiamine pyrophosphate binding"/>
    <property type="evidence" value="ECO:0007669"/>
    <property type="project" value="InterPro"/>
</dbReference>
<dbReference type="SUPFAM" id="SSF52467">
    <property type="entry name" value="DHS-like NAD/FAD-binding domain"/>
    <property type="match status" value="1"/>
</dbReference>
<dbReference type="GO" id="GO:0000287">
    <property type="term" value="F:magnesium ion binding"/>
    <property type="evidence" value="ECO:0007669"/>
    <property type="project" value="InterPro"/>
</dbReference>
<dbReference type="Pfam" id="PF02776">
    <property type="entry name" value="TPP_enzyme_N"/>
    <property type="match status" value="1"/>
</dbReference>
<reference evidence="6" key="1">
    <citation type="submission" date="2018-05" db="EMBL/GenBank/DDBJ databases">
        <title>Genome sequencing of Phenylobacterium sp. HYN0004.</title>
        <authorList>
            <person name="Yi H."/>
            <person name="Baek C."/>
        </authorList>
    </citation>
    <scope>NUCLEOTIDE SEQUENCE [LARGE SCALE GENOMIC DNA]</scope>
    <source>
        <strain evidence="6">HYN0004</strain>
    </source>
</reference>
<evidence type="ECO:0000259" key="3">
    <source>
        <dbReference type="Pfam" id="PF02775"/>
    </source>
</evidence>
<keyword evidence="2" id="KW-0786">Thiamine pyrophosphate</keyword>
<accession>A0A2Z3HPY3</accession>
<dbReference type="CDD" id="cd07035">
    <property type="entry name" value="TPP_PYR_POX_like"/>
    <property type="match status" value="1"/>
</dbReference>
<dbReference type="InterPro" id="IPR045229">
    <property type="entry name" value="TPP_enz"/>
</dbReference>
<dbReference type="Gene3D" id="3.40.50.970">
    <property type="match status" value="2"/>
</dbReference>
<dbReference type="InterPro" id="IPR000399">
    <property type="entry name" value="TPP-bd_CS"/>
</dbReference>
<dbReference type="EMBL" id="CP029479">
    <property type="protein sequence ID" value="AWM76865.1"/>
    <property type="molecule type" value="Genomic_DNA"/>
</dbReference>
<sequence length="513" mass="52179">MNGADALMRTLVENGVTACFANPGTSEMQFVSALDGQPAMRPVLCLFEGVATGAADGYGRMAGTPACTLLHLGPGYGNGLANLHNARRAYTPIVNVVGDHATYHRQYDAPLNSDIPSIVAANSLWVKSADSPDEVAAVTAEAITASHGPPAGPVSLILPADAAWTETSTTFAPASRPGPRAPDGEAVEAAARAIKAAKAPVVLIGGGACLEAGLVQAARLQAAGVRVMADTFVARQPRGAGVFAPARMQYFGEAALEELAGTDLMVFAGTTQPVAFFAYPDRPSVLVPEGCATLSLADRATDAAAALQALADALGAPASGPVQPLKRPASPASGPLTPQACGVAVARHLPEGAILCDDAVTSGGGVAVPCMTTVPHEVLALTGGAIGIGGPMAIGAAVACPDRKVVSLNGDGSAMYTVQSLWTMAREKLDVTVVVFANHSYRILNIEMSRTGAGQAGPSARKLLDLGDPNIDWVSLARGLGVEAVRCETGEAFEAAFASAMSQRGPRFIEAAI</sequence>
<name>A0A2Z3HPY3_9CAUL</name>
<keyword evidence="6" id="KW-1185">Reference proteome</keyword>
<dbReference type="SUPFAM" id="SSF52518">
    <property type="entry name" value="Thiamin diphosphate-binding fold (THDP-binding)"/>
    <property type="match status" value="2"/>
</dbReference>
<dbReference type="NCBIfam" id="NF005760">
    <property type="entry name" value="PRK07586.1"/>
    <property type="match status" value="1"/>
</dbReference>
<protein>
    <submittedName>
        <fullName evidence="5">Acetolactate synthase large subunit</fullName>
    </submittedName>
</protein>
<feature type="domain" description="Thiamine pyrophosphate enzyme TPP-binding" evidence="3">
    <location>
        <begin position="382"/>
        <end position="510"/>
    </location>
</feature>
<evidence type="ECO:0000256" key="2">
    <source>
        <dbReference type="ARBA" id="ARBA00023052"/>
    </source>
</evidence>
<dbReference type="AlphaFoldDB" id="A0A2Z3HPY3"/>
<evidence type="ECO:0000259" key="4">
    <source>
        <dbReference type="Pfam" id="PF02776"/>
    </source>
</evidence>
<dbReference type="GO" id="GO:0044281">
    <property type="term" value="P:small molecule metabolic process"/>
    <property type="evidence" value="ECO:0007669"/>
    <property type="project" value="UniProtKB-ARBA"/>
</dbReference>
<dbReference type="GO" id="GO:0003984">
    <property type="term" value="F:acetolactate synthase activity"/>
    <property type="evidence" value="ECO:0007669"/>
    <property type="project" value="TreeGrafter"/>
</dbReference>
<evidence type="ECO:0000313" key="6">
    <source>
        <dbReference type="Proteomes" id="UP000247763"/>
    </source>
</evidence>
<dbReference type="PANTHER" id="PTHR18968:SF86">
    <property type="entry name" value="ACETOLACTATE SYNTHASE LARGE SUBUNIT ILVX-RELATED"/>
    <property type="match status" value="1"/>
</dbReference>
<comment type="similarity">
    <text evidence="1">Belongs to the TPP enzyme family.</text>
</comment>
<dbReference type="InterPro" id="IPR012001">
    <property type="entry name" value="Thiamin_PyroP_enz_TPP-bd_dom"/>
</dbReference>
<dbReference type="OrthoDB" id="9773408at2"/>
<dbReference type="PROSITE" id="PS00187">
    <property type="entry name" value="TPP_ENZYMES"/>
    <property type="match status" value="1"/>
</dbReference>
<dbReference type="GO" id="GO:0050660">
    <property type="term" value="F:flavin adenine dinucleotide binding"/>
    <property type="evidence" value="ECO:0007669"/>
    <property type="project" value="TreeGrafter"/>
</dbReference>
<dbReference type="RefSeq" id="WP_110449434.1">
    <property type="nucleotide sequence ID" value="NZ_CP029479.1"/>
</dbReference>
<dbReference type="Gene3D" id="3.40.50.1220">
    <property type="entry name" value="TPP-binding domain"/>
    <property type="match status" value="1"/>
</dbReference>
<gene>
    <name evidence="5" type="ORF">HYN04_03270</name>
</gene>
<dbReference type="PANTHER" id="PTHR18968">
    <property type="entry name" value="THIAMINE PYROPHOSPHATE ENZYMES"/>
    <property type="match status" value="1"/>
</dbReference>
<dbReference type="InterPro" id="IPR029061">
    <property type="entry name" value="THDP-binding"/>
</dbReference>
<organism evidence="5 6">
    <name type="scientific">Phenylobacterium parvum</name>
    <dbReference type="NCBI Taxonomy" id="2201350"/>
    <lineage>
        <taxon>Bacteria</taxon>
        <taxon>Pseudomonadati</taxon>
        <taxon>Pseudomonadota</taxon>
        <taxon>Alphaproteobacteria</taxon>
        <taxon>Caulobacterales</taxon>
        <taxon>Caulobacteraceae</taxon>
        <taxon>Phenylobacterium</taxon>
    </lineage>
</organism>
<evidence type="ECO:0000256" key="1">
    <source>
        <dbReference type="ARBA" id="ARBA00007812"/>
    </source>
</evidence>
<dbReference type="Pfam" id="PF02775">
    <property type="entry name" value="TPP_enzyme_C"/>
    <property type="match status" value="1"/>
</dbReference>